<dbReference type="Pfam" id="PF13715">
    <property type="entry name" value="CarbopepD_reg_2"/>
    <property type="match status" value="1"/>
</dbReference>
<dbReference type="Proteomes" id="UP001165489">
    <property type="component" value="Unassembled WGS sequence"/>
</dbReference>
<feature type="domain" description="Fibronectin type-III" evidence="1">
    <location>
        <begin position="121"/>
        <end position="211"/>
    </location>
</feature>
<organism evidence="2 3">
    <name type="scientific">Belliella filtrata</name>
    <dbReference type="NCBI Taxonomy" id="2923435"/>
    <lineage>
        <taxon>Bacteria</taxon>
        <taxon>Pseudomonadati</taxon>
        <taxon>Bacteroidota</taxon>
        <taxon>Cytophagia</taxon>
        <taxon>Cytophagales</taxon>
        <taxon>Cyclobacteriaceae</taxon>
        <taxon>Belliella</taxon>
    </lineage>
</organism>
<dbReference type="InterPro" id="IPR036116">
    <property type="entry name" value="FN3_sf"/>
</dbReference>
<dbReference type="Gene3D" id="2.60.40.10">
    <property type="entry name" value="Immunoglobulins"/>
    <property type="match status" value="1"/>
</dbReference>
<name>A0ABS9V1R6_9BACT</name>
<dbReference type="Gene3D" id="2.60.40.1120">
    <property type="entry name" value="Carboxypeptidase-like, regulatory domain"/>
    <property type="match status" value="1"/>
</dbReference>
<dbReference type="CDD" id="cd00063">
    <property type="entry name" value="FN3"/>
    <property type="match status" value="1"/>
</dbReference>
<dbReference type="InterPro" id="IPR003961">
    <property type="entry name" value="FN3_dom"/>
</dbReference>
<keyword evidence="3" id="KW-1185">Reference proteome</keyword>
<dbReference type="RefSeq" id="WP_241348726.1">
    <property type="nucleotide sequence ID" value="NZ_JAKZGP010000035.1"/>
</dbReference>
<dbReference type="SUPFAM" id="SSF49265">
    <property type="entry name" value="Fibronectin type III"/>
    <property type="match status" value="1"/>
</dbReference>
<reference evidence="2" key="1">
    <citation type="submission" date="2022-03" db="EMBL/GenBank/DDBJ databases">
        <title>De novo assembled genomes of Belliella spp. (Cyclobacteriaceae) strains.</title>
        <authorList>
            <person name="Szabo A."/>
            <person name="Korponai K."/>
            <person name="Felfoldi T."/>
        </authorList>
    </citation>
    <scope>NUCLEOTIDE SEQUENCE</scope>
    <source>
        <strain evidence="2">DSM 111904</strain>
    </source>
</reference>
<protein>
    <submittedName>
        <fullName evidence="2">Carboxypeptidase-like regulatory domain-containing protein</fullName>
    </submittedName>
</protein>
<dbReference type="InterPro" id="IPR013784">
    <property type="entry name" value="Carb-bd-like_fold"/>
</dbReference>
<gene>
    <name evidence="2" type="ORF">MM239_13200</name>
</gene>
<dbReference type="PROSITE" id="PS50853">
    <property type="entry name" value="FN3"/>
    <property type="match status" value="1"/>
</dbReference>
<dbReference type="Pfam" id="PF00041">
    <property type="entry name" value="fn3"/>
    <property type="match status" value="1"/>
</dbReference>
<dbReference type="SUPFAM" id="SSF49452">
    <property type="entry name" value="Starch-binding domain-like"/>
    <property type="match status" value="1"/>
</dbReference>
<accession>A0ABS9V1R6</accession>
<evidence type="ECO:0000313" key="2">
    <source>
        <dbReference type="EMBL" id="MCH7410358.1"/>
    </source>
</evidence>
<dbReference type="InterPro" id="IPR013783">
    <property type="entry name" value="Ig-like_fold"/>
</dbReference>
<comment type="caution">
    <text evidence="2">The sequence shown here is derived from an EMBL/GenBank/DDBJ whole genome shotgun (WGS) entry which is preliminary data.</text>
</comment>
<proteinExistence type="predicted"/>
<dbReference type="EMBL" id="JAKZGP010000035">
    <property type="protein sequence ID" value="MCH7410358.1"/>
    <property type="molecule type" value="Genomic_DNA"/>
</dbReference>
<sequence length="211" mass="23664">MKRLNYILAIFCCAYLTACEEDMFDIESFGSISGVVVDGETYEPLVGVMVSTAPSSTTILTDSAGAFTFEKVRQGDVIITARKNEYLTSTANLAVFENNQTVTNFFLIKDERNIGNVLLFDPVPGNGAVNQQPNLTFQWNIEQQNRNVQLSYTVYIFESNSSTQTLLGENLSERQVVVSNLRPNTTYYWYVVARADGRNVANSPTWSFRTQ</sequence>
<evidence type="ECO:0000313" key="3">
    <source>
        <dbReference type="Proteomes" id="UP001165489"/>
    </source>
</evidence>
<evidence type="ECO:0000259" key="1">
    <source>
        <dbReference type="PROSITE" id="PS50853"/>
    </source>
</evidence>